<evidence type="ECO:0000256" key="2">
    <source>
        <dbReference type="ARBA" id="ARBA00022679"/>
    </source>
</evidence>
<evidence type="ECO:0000256" key="1">
    <source>
        <dbReference type="ARBA" id="ARBA00010164"/>
    </source>
</evidence>
<dbReference type="GO" id="GO:0005829">
    <property type="term" value="C:cytosol"/>
    <property type="evidence" value="ECO:0007669"/>
    <property type="project" value="TreeGrafter"/>
</dbReference>
<keyword evidence="7" id="KW-1185">Reference proteome</keyword>
<evidence type="ECO:0000313" key="6">
    <source>
        <dbReference type="EMBL" id="MBC5763998.1"/>
    </source>
</evidence>
<proteinExistence type="inferred from homology"/>
<evidence type="ECO:0000313" key="7">
    <source>
        <dbReference type="Proteomes" id="UP000596827"/>
    </source>
</evidence>
<gene>
    <name evidence="6" type="ORF">H8R02_06020</name>
</gene>
<organism evidence="6 7">
    <name type="scientific">Ramlibacter albus</name>
    <dbReference type="NCBI Taxonomy" id="2079448"/>
    <lineage>
        <taxon>Bacteria</taxon>
        <taxon>Pseudomonadati</taxon>
        <taxon>Pseudomonadota</taxon>
        <taxon>Betaproteobacteria</taxon>
        <taxon>Burkholderiales</taxon>
        <taxon>Comamonadaceae</taxon>
        <taxon>Ramlibacter</taxon>
    </lineage>
</organism>
<accession>A0A923M4Z0</accession>
<reference evidence="6" key="1">
    <citation type="submission" date="2020-08" db="EMBL/GenBank/DDBJ databases">
        <title>Ramlibacter sp. GTP1 16S ribosomal RNA gene genome sequencing and assembly.</title>
        <authorList>
            <person name="Kang M."/>
        </authorList>
    </citation>
    <scope>NUCLEOTIDE SEQUENCE</scope>
    <source>
        <strain evidence="6">GTP1</strain>
    </source>
</reference>
<comment type="similarity">
    <text evidence="1">Belongs to the HipA Ser/Thr kinase family.</text>
</comment>
<dbReference type="EMBL" id="JACORU010000001">
    <property type="protein sequence ID" value="MBC5763998.1"/>
    <property type="molecule type" value="Genomic_DNA"/>
</dbReference>
<dbReference type="InterPro" id="IPR017508">
    <property type="entry name" value="HipA_N1"/>
</dbReference>
<sequence length="445" mass="49315">MGRKSRTRALSIWANGVRVGTWRILPRGEMELQYDEAWRASEGGRPLSLSLPFGADNSPLRGAAVENYFDNLLPDSDGIRRRIAERFKTQSLSAFDLLTAVGRDCVGAVQLLPDHDKPEAVEKIEGTLLSEEEVAAHLRGIVSPRFPGYDDGEGFRISLAGMQEKTALLWHGGRWLLPHGATPTTHILKLPLGRVGNMRADFSTSVENEWLCMQLMEAFGLQVPRTAVLSFDGQKVLGVERFDRLLDLSGRWIARLPQEDFCQVYGLPHTRKYEADGGPGLQQIAGKLLNSERREEDIATLMKAQVLFWMLAATDGHAKNFSIRLLPQGRYRLTPIYDVMSILPAMGDAPSQLRWHKAKLAMAVSGKNRHYLLKDIQRRHFNATARKAGYGPTAEPLIEDILSRLPGAIAAVASRLPAGFPQRVADTILNGLRASAERLAGMPPT</sequence>
<protein>
    <submittedName>
        <fullName evidence="6">Type II toxin-antitoxin system HipA family toxin</fullName>
    </submittedName>
</protein>
<dbReference type="PANTHER" id="PTHR37419">
    <property type="entry name" value="SERINE/THREONINE-PROTEIN KINASE TOXIN HIPA"/>
    <property type="match status" value="1"/>
</dbReference>
<name>A0A923M4Z0_9BURK</name>
<dbReference type="InterPro" id="IPR052028">
    <property type="entry name" value="HipA_Ser/Thr_kinase"/>
</dbReference>
<dbReference type="CDD" id="cd17808">
    <property type="entry name" value="HipA_Ec_like"/>
    <property type="match status" value="1"/>
</dbReference>
<dbReference type="Proteomes" id="UP000596827">
    <property type="component" value="Unassembled WGS sequence"/>
</dbReference>
<keyword evidence="3" id="KW-0418">Kinase</keyword>
<evidence type="ECO:0000259" key="4">
    <source>
        <dbReference type="Pfam" id="PF07804"/>
    </source>
</evidence>
<evidence type="ECO:0000259" key="5">
    <source>
        <dbReference type="Pfam" id="PF13657"/>
    </source>
</evidence>
<dbReference type="Pfam" id="PF13657">
    <property type="entry name" value="Couple_hipA"/>
    <property type="match status" value="1"/>
</dbReference>
<dbReference type="InterPro" id="IPR012893">
    <property type="entry name" value="HipA-like_C"/>
</dbReference>
<evidence type="ECO:0000256" key="3">
    <source>
        <dbReference type="ARBA" id="ARBA00022777"/>
    </source>
</evidence>
<keyword evidence="2" id="KW-0808">Transferase</keyword>
<dbReference type="RefSeq" id="WP_187080406.1">
    <property type="nucleotide sequence ID" value="NZ_JACORU010000001.1"/>
</dbReference>
<dbReference type="PANTHER" id="PTHR37419:SF1">
    <property type="entry name" value="SERINE_THREONINE-PROTEIN KINASE TOXIN HIPA"/>
    <property type="match status" value="1"/>
</dbReference>
<dbReference type="GO" id="GO:0004674">
    <property type="term" value="F:protein serine/threonine kinase activity"/>
    <property type="evidence" value="ECO:0007669"/>
    <property type="project" value="TreeGrafter"/>
</dbReference>
<feature type="domain" description="HipA-like C-terminal" evidence="4">
    <location>
        <begin position="157"/>
        <end position="406"/>
    </location>
</feature>
<dbReference type="Pfam" id="PF07804">
    <property type="entry name" value="HipA_C"/>
    <property type="match status" value="1"/>
</dbReference>
<dbReference type="NCBIfam" id="TIGR03071">
    <property type="entry name" value="couple_hipA"/>
    <property type="match status" value="1"/>
</dbReference>
<comment type="caution">
    <text evidence="6">The sequence shown here is derived from an EMBL/GenBank/DDBJ whole genome shotgun (WGS) entry which is preliminary data.</text>
</comment>
<feature type="domain" description="HipA N-terminal subdomain 1" evidence="5">
    <location>
        <begin position="10"/>
        <end position="111"/>
    </location>
</feature>
<dbReference type="AlphaFoldDB" id="A0A923M4Z0"/>